<feature type="chain" id="PRO_5041971701" description="Methyltransferase" evidence="3">
    <location>
        <begin position="24"/>
        <end position="389"/>
    </location>
</feature>
<evidence type="ECO:0000313" key="4">
    <source>
        <dbReference type="EMBL" id="CAJ1911589.1"/>
    </source>
</evidence>
<evidence type="ECO:0000256" key="1">
    <source>
        <dbReference type="ARBA" id="ARBA00023604"/>
    </source>
</evidence>
<reference evidence="4" key="1">
    <citation type="submission" date="2023-08" db="EMBL/GenBank/DDBJ databases">
        <authorList>
            <person name="Audoor S."/>
            <person name="Bilcke G."/>
        </authorList>
    </citation>
    <scope>NUCLEOTIDE SEQUENCE</scope>
</reference>
<dbReference type="AlphaFoldDB" id="A0AAD2FB13"/>
<protein>
    <recommendedName>
        <fullName evidence="6">Methyltransferase</fullName>
    </recommendedName>
</protein>
<evidence type="ECO:0000313" key="5">
    <source>
        <dbReference type="Proteomes" id="UP001295423"/>
    </source>
</evidence>
<comment type="similarity">
    <text evidence="1">Belongs to the asaB hydroxylase/desaturase family.</text>
</comment>
<accession>A0AAD2FB13</accession>
<keyword evidence="5" id="KW-1185">Reference proteome</keyword>
<dbReference type="GO" id="GO:0016491">
    <property type="term" value="F:oxidoreductase activity"/>
    <property type="evidence" value="ECO:0007669"/>
    <property type="project" value="InterPro"/>
</dbReference>
<evidence type="ECO:0008006" key="6">
    <source>
        <dbReference type="Google" id="ProtNLM"/>
    </source>
</evidence>
<dbReference type="PANTHER" id="PTHR34598">
    <property type="entry name" value="BLL6449 PROTEIN"/>
    <property type="match status" value="1"/>
</dbReference>
<gene>
    <name evidence="4" type="ORF">CYCCA115_LOCUS602</name>
</gene>
<sequence>MHLIFLILTILNTFYLHNQLAVAMTNPTSSSSSVTTSSGAPITTTSSAYPQILPSKNPIVERSNDGDNGVLISVTGRMNYVTPDTKQIDIHRHKDGTDSGMQGATWHPVDIPIANGRLIQKKLHQHGYQLVDLTTTVQEENTVPVSDFLDTDQVIDNFYPTCEQLLHKILGPDVQVAKAFDHNIRISREERQEELKGGGGSKAQVPIGMVHGDYTKVSGPKRLHDLAQRPKANDVMKDRLLQAGQESLLDPTMVQEALEGKRRFALINVWRNIDPENPVQELPLACADAQNVVMDDLRTLSIHYPDRVGENYFVAHNPSHKWAYFPEMTHDEAMLIKQWDSLGVIDTGSDENISCFAIHSAFADPSSLPTARPRRSIEVRVAVIWKENN</sequence>
<dbReference type="Proteomes" id="UP001295423">
    <property type="component" value="Unassembled WGS sequence"/>
</dbReference>
<name>A0AAD2FB13_9STRA</name>
<evidence type="ECO:0000256" key="2">
    <source>
        <dbReference type="SAM" id="MobiDB-lite"/>
    </source>
</evidence>
<dbReference type="InterPro" id="IPR044053">
    <property type="entry name" value="AsaB-like"/>
</dbReference>
<comment type="caution">
    <text evidence="4">The sequence shown here is derived from an EMBL/GenBank/DDBJ whole genome shotgun (WGS) entry which is preliminary data.</text>
</comment>
<dbReference type="EMBL" id="CAKOGP040000001">
    <property type="protein sequence ID" value="CAJ1911589.1"/>
    <property type="molecule type" value="Genomic_DNA"/>
</dbReference>
<dbReference type="NCBIfam" id="NF041278">
    <property type="entry name" value="CmcJ_NvfI_EfuI"/>
    <property type="match status" value="1"/>
</dbReference>
<evidence type="ECO:0000256" key="3">
    <source>
        <dbReference type="SAM" id="SignalP"/>
    </source>
</evidence>
<feature type="signal peptide" evidence="3">
    <location>
        <begin position="1"/>
        <end position="23"/>
    </location>
</feature>
<feature type="region of interest" description="Disordered" evidence="2">
    <location>
        <begin position="26"/>
        <end position="65"/>
    </location>
</feature>
<feature type="compositionally biased region" description="Polar residues" evidence="2">
    <location>
        <begin position="39"/>
        <end position="49"/>
    </location>
</feature>
<keyword evidence="3" id="KW-0732">Signal</keyword>
<feature type="compositionally biased region" description="Low complexity" evidence="2">
    <location>
        <begin position="28"/>
        <end position="38"/>
    </location>
</feature>
<proteinExistence type="inferred from homology"/>
<dbReference type="PANTHER" id="PTHR34598:SF3">
    <property type="entry name" value="OXIDOREDUCTASE AN1597"/>
    <property type="match status" value="1"/>
</dbReference>
<organism evidence="4 5">
    <name type="scientific">Cylindrotheca closterium</name>
    <dbReference type="NCBI Taxonomy" id="2856"/>
    <lineage>
        <taxon>Eukaryota</taxon>
        <taxon>Sar</taxon>
        <taxon>Stramenopiles</taxon>
        <taxon>Ochrophyta</taxon>
        <taxon>Bacillariophyta</taxon>
        <taxon>Bacillariophyceae</taxon>
        <taxon>Bacillariophycidae</taxon>
        <taxon>Bacillariales</taxon>
        <taxon>Bacillariaceae</taxon>
        <taxon>Cylindrotheca</taxon>
    </lineage>
</organism>